<name>A0A5M9MKB3_9EURO</name>
<dbReference type="Proteomes" id="UP000324241">
    <property type="component" value="Unassembled WGS sequence"/>
</dbReference>
<comment type="caution">
    <text evidence="1">The sequence shown here is derived from an EMBL/GenBank/DDBJ whole genome shotgun (WGS) entry which is preliminary data.</text>
</comment>
<dbReference type="PANTHER" id="PTHR38795">
    <property type="entry name" value="DUF6604 DOMAIN-CONTAINING PROTEIN"/>
    <property type="match status" value="1"/>
</dbReference>
<gene>
    <name evidence="1" type="ORF">ATNIH1004_006144</name>
</gene>
<accession>A0A5M9MKB3</accession>
<evidence type="ECO:0000313" key="2">
    <source>
        <dbReference type="Proteomes" id="UP000324241"/>
    </source>
</evidence>
<dbReference type="VEuPathDB" id="FungiDB:EYZ11_004843"/>
<dbReference type="OrthoDB" id="5339038at2759"/>
<protein>
    <submittedName>
        <fullName evidence="1">Uncharacterized protein</fullName>
    </submittedName>
</protein>
<evidence type="ECO:0000313" key="1">
    <source>
        <dbReference type="EMBL" id="KAA8647451.1"/>
    </source>
</evidence>
<proteinExistence type="predicted"/>
<dbReference type="RefSeq" id="XP_033426812.1">
    <property type="nucleotide sequence ID" value="XM_033570780.1"/>
</dbReference>
<dbReference type="PANTHER" id="PTHR38795:SF1">
    <property type="entry name" value="DUF6604 DOMAIN-CONTAINING PROTEIN"/>
    <property type="match status" value="1"/>
</dbReference>
<sequence length="183" mass="20302">MNTIWTRVAYEGLNSAIAGAVSNLALVMIQTVESKGFVNFPDHDSFEEVVRIFKVGDMNEAQDKLRLFQGDSVPGQEAEETQSTDMDMKEQLLINAYNELLDFFTDYQVSRTGKLPDWYPHALNGHELEGPAQDVHPNRDIDLFLGIPNENSVSAFGSDGGRAGKCIAKIVRGLLDPRNLNSL</sequence>
<dbReference type="EMBL" id="QUQM01000004">
    <property type="protein sequence ID" value="KAA8647451.1"/>
    <property type="molecule type" value="Genomic_DNA"/>
</dbReference>
<reference evidence="1 2" key="1">
    <citation type="submission" date="2019-08" db="EMBL/GenBank/DDBJ databases">
        <title>The genome sequence of a newly discovered highly antifungal drug resistant Aspergillus species, Aspergillus tanneri NIH 1004.</title>
        <authorList>
            <person name="Mounaud S."/>
            <person name="Singh I."/>
            <person name="Joardar V."/>
            <person name="Pakala S."/>
            <person name="Pakala S."/>
            <person name="Venepally P."/>
            <person name="Chung J.K."/>
            <person name="Losada L."/>
            <person name="Nierman W.C."/>
        </authorList>
    </citation>
    <scope>NUCLEOTIDE SEQUENCE [LARGE SCALE GENOMIC DNA]</scope>
    <source>
        <strain evidence="1 2">NIH1004</strain>
    </source>
</reference>
<dbReference type="GeneID" id="54328846"/>
<organism evidence="1 2">
    <name type="scientific">Aspergillus tanneri</name>
    <dbReference type="NCBI Taxonomy" id="1220188"/>
    <lineage>
        <taxon>Eukaryota</taxon>
        <taxon>Fungi</taxon>
        <taxon>Dikarya</taxon>
        <taxon>Ascomycota</taxon>
        <taxon>Pezizomycotina</taxon>
        <taxon>Eurotiomycetes</taxon>
        <taxon>Eurotiomycetidae</taxon>
        <taxon>Eurotiales</taxon>
        <taxon>Aspergillaceae</taxon>
        <taxon>Aspergillus</taxon>
        <taxon>Aspergillus subgen. Circumdati</taxon>
    </lineage>
</organism>
<dbReference type="AlphaFoldDB" id="A0A5M9MKB3"/>